<dbReference type="RefSeq" id="WP_154322656.1">
    <property type="nucleotide sequence ID" value="NZ_CAMDTP010000007.1"/>
</dbReference>
<evidence type="ECO:0000259" key="4">
    <source>
        <dbReference type="Pfam" id="PF00501"/>
    </source>
</evidence>
<dbReference type="Pfam" id="PF23562">
    <property type="entry name" value="AMP-binding_C_3"/>
    <property type="match status" value="1"/>
</dbReference>
<dbReference type="GO" id="GO:0004467">
    <property type="term" value="F:long-chain fatty acid-CoA ligase activity"/>
    <property type="evidence" value="ECO:0007669"/>
    <property type="project" value="UniProtKB-EC"/>
</dbReference>
<evidence type="ECO:0000313" key="5">
    <source>
        <dbReference type="EMBL" id="MSS40340.1"/>
    </source>
</evidence>
<dbReference type="PROSITE" id="PS00455">
    <property type="entry name" value="AMP_BINDING"/>
    <property type="match status" value="1"/>
</dbReference>
<dbReference type="PANTHER" id="PTHR43272">
    <property type="entry name" value="LONG-CHAIN-FATTY-ACID--COA LIGASE"/>
    <property type="match status" value="1"/>
</dbReference>
<dbReference type="InterPro" id="IPR000873">
    <property type="entry name" value="AMP-dep_synth/lig_dom"/>
</dbReference>
<dbReference type="EMBL" id="VUMB01000014">
    <property type="protein sequence ID" value="MSS40340.1"/>
    <property type="molecule type" value="Genomic_DNA"/>
</dbReference>
<dbReference type="InterPro" id="IPR020845">
    <property type="entry name" value="AMP-binding_CS"/>
</dbReference>
<dbReference type="InterPro" id="IPR045851">
    <property type="entry name" value="AMP-bd_C_sf"/>
</dbReference>
<dbReference type="Proteomes" id="UP000462363">
    <property type="component" value="Unassembled WGS sequence"/>
</dbReference>
<evidence type="ECO:0000256" key="2">
    <source>
        <dbReference type="ARBA" id="ARBA00022840"/>
    </source>
</evidence>
<dbReference type="InterPro" id="IPR042099">
    <property type="entry name" value="ANL_N_sf"/>
</dbReference>
<organism evidence="5 6">
    <name type="scientific">Clostridium scindens (strain JCM 10418 / VPI 12708)</name>
    <dbReference type="NCBI Taxonomy" id="29347"/>
    <lineage>
        <taxon>Bacteria</taxon>
        <taxon>Bacillati</taxon>
        <taxon>Bacillota</taxon>
        <taxon>Clostridia</taxon>
        <taxon>Lachnospirales</taxon>
        <taxon>Lachnospiraceae</taxon>
    </lineage>
</organism>
<proteinExistence type="predicted"/>
<feature type="domain" description="AMP-dependent synthetase/ligase" evidence="4">
    <location>
        <begin position="29"/>
        <end position="404"/>
    </location>
</feature>
<name>A0A844F8A1_CLOSV</name>
<dbReference type="Pfam" id="PF00501">
    <property type="entry name" value="AMP-binding"/>
    <property type="match status" value="1"/>
</dbReference>
<evidence type="ECO:0000256" key="3">
    <source>
        <dbReference type="ARBA" id="ARBA00024484"/>
    </source>
</evidence>
<dbReference type="GO" id="GO:0005524">
    <property type="term" value="F:ATP binding"/>
    <property type="evidence" value="ECO:0007669"/>
    <property type="project" value="UniProtKB-KW"/>
</dbReference>
<dbReference type="SUPFAM" id="SSF56801">
    <property type="entry name" value="Acetyl-CoA synthetase-like"/>
    <property type="match status" value="1"/>
</dbReference>
<reference evidence="5 6" key="1">
    <citation type="submission" date="2019-08" db="EMBL/GenBank/DDBJ databases">
        <title>In-depth cultivation of the pig gut microbiome towards novel bacterial diversity and tailored functional studies.</title>
        <authorList>
            <person name="Wylensek D."/>
            <person name="Hitch T.C.A."/>
            <person name="Clavel T."/>
        </authorList>
    </citation>
    <scope>NUCLEOTIDE SEQUENCE [LARGE SCALE GENOMIC DNA]</scope>
    <source>
        <strain evidence="5 6">BL-389-WT-3D</strain>
    </source>
</reference>
<evidence type="ECO:0000313" key="6">
    <source>
        <dbReference type="Proteomes" id="UP000462363"/>
    </source>
</evidence>
<accession>A0A844F8A1</accession>
<dbReference type="Gene3D" id="3.30.300.30">
    <property type="match status" value="1"/>
</dbReference>
<keyword evidence="5" id="KW-0436">Ligase</keyword>
<gene>
    <name evidence="5" type="ORF">FYJ37_08250</name>
</gene>
<keyword evidence="2" id="KW-0067">ATP-binding</keyword>
<evidence type="ECO:0000256" key="1">
    <source>
        <dbReference type="ARBA" id="ARBA00022741"/>
    </source>
</evidence>
<dbReference type="AlphaFoldDB" id="A0A844F8A1"/>
<dbReference type="Gene3D" id="3.40.50.12780">
    <property type="entry name" value="N-terminal domain of ligase-like"/>
    <property type="match status" value="1"/>
</dbReference>
<comment type="catalytic activity">
    <reaction evidence="3">
        <text>a long-chain fatty acid + ATP + CoA = a long-chain fatty acyl-CoA + AMP + diphosphate</text>
        <dbReference type="Rhea" id="RHEA:15421"/>
        <dbReference type="ChEBI" id="CHEBI:30616"/>
        <dbReference type="ChEBI" id="CHEBI:33019"/>
        <dbReference type="ChEBI" id="CHEBI:57287"/>
        <dbReference type="ChEBI" id="CHEBI:57560"/>
        <dbReference type="ChEBI" id="CHEBI:83139"/>
        <dbReference type="ChEBI" id="CHEBI:456215"/>
        <dbReference type="EC" id="6.2.1.3"/>
    </reaction>
    <physiologicalReaction direction="left-to-right" evidence="3">
        <dbReference type="Rhea" id="RHEA:15422"/>
    </physiologicalReaction>
</comment>
<dbReference type="PANTHER" id="PTHR43272:SF33">
    <property type="entry name" value="AMP-BINDING DOMAIN-CONTAINING PROTEIN-RELATED"/>
    <property type="match status" value="1"/>
</dbReference>
<protein>
    <submittedName>
        <fullName evidence="5">Long-chain fatty acid--CoA ligase</fullName>
    </submittedName>
</protein>
<dbReference type="GO" id="GO:0016020">
    <property type="term" value="C:membrane"/>
    <property type="evidence" value="ECO:0007669"/>
    <property type="project" value="TreeGrafter"/>
</dbReference>
<comment type="caution">
    <text evidence="5">The sequence shown here is derived from an EMBL/GenBank/DDBJ whole genome shotgun (WGS) entry which is preliminary data.</text>
</comment>
<sequence length="550" mass="61739">MGQKIIYNQVTEYQTLPQCLMDVEQRHRGKSVITTYDLKGQAHSVKFEEFVADVRALAGSLLTKKLAKKHVAIVGENSYEWVVVFCAVGCIGGVAIAVDIDQAGDEILAMTEFADACCVFVDAAFLDVFKESQMQYVIMRGEGAENSYHHLLKEGEKLKKKNQWKDFSFCPQVEKDDPLAIVYTSGTTSVSKPVVLSQYNMMFNACHTQSLVKVGERLFNPLPLYHTYSLVCGVLDGISQGADICMNAGLKTLMRDLRLYEPDTLVAVPMIMENLLKEVHRRQEIAGTREQAMQAVEKYTRRKKIHLPCSPYQEQALEQLVGPNLKFIPCGGAQLSVKVAEELQAYGVGVYQGYGITECSPLIGSNMNKKNNPASVGFPIPQTQIRLDDGEILVKGPSVFKEYYKNSLLTEESFTDEWFHTGDIGYKDRKGYLHICGRKKNLIVFSNGKKVVPEELEGYIQEIPLVKEVMVYGASAGNAIDDVTLSALICIDEERADTNDTFQLLEQVQEEITKLNNRLPDYKRIQSVKLTESEFKKTSIQKKKRREVTG</sequence>
<keyword evidence="1" id="KW-0547">Nucleotide-binding</keyword>